<dbReference type="Gene3D" id="3.20.20.370">
    <property type="entry name" value="Glycoside hydrolase/deacetylase"/>
    <property type="match status" value="1"/>
</dbReference>
<keyword evidence="2" id="KW-0732">Signal</keyword>
<protein>
    <recommendedName>
        <fullName evidence="5">Secreted protein</fullName>
    </recommendedName>
</protein>
<evidence type="ECO:0000256" key="1">
    <source>
        <dbReference type="SAM" id="MobiDB-lite"/>
    </source>
</evidence>
<evidence type="ECO:0000313" key="3">
    <source>
        <dbReference type="EMBL" id="GAA1803144.1"/>
    </source>
</evidence>
<name>A0ABN2LYJ5_9MICO</name>
<dbReference type="EMBL" id="BAAAPO010000043">
    <property type="protein sequence ID" value="GAA1803144.1"/>
    <property type="molecule type" value="Genomic_DNA"/>
</dbReference>
<gene>
    <name evidence="3" type="ORF">GCM10009811_28500</name>
</gene>
<dbReference type="PANTHER" id="PTHR45985">
    <property type="match status" value="1"/>
</dbReference>
<dbReference type="RefSeq" id="WP_344086835.1">
    <property type="nucleotide sequence ID" value="NZ_BAAAPO010000043.1"/>
</dbReference>
<reference evidence="3 4" key="1">
    <citation type="journal article" date="2019" name="Int. J. Syst. Evol. Microbiol.">
        <title>The Global Catalogue of Microorganisms (GCM) 10K type strain sequencing project: providing services to taxonomists for standard genome sequencing and annotation.</title>
        <authorList>
            <consortium name="The Broad Institute Genomics Platform"/>
            <consortium name="The Broad Institute Genome Sequencing Center for Infectious Disease"/>
            <person name="Wu L."/>
            <person name="Ma J."/>
        </authorList>
    </citation>
    <scope>NUCLEOTIDE SEQUENCE [LARGE SCALE GENOMIC DNA]</scope>
    <source>
        <strain evidence="3 4">JCM 15592</strain>
    </source>
</reference>
<dbReference type="PANTHER" id="PTHR45985:SF3">
    <property type="entry name" value="CHITIN DEACETYLASE-LIKE 4"/>
    <property type="match status" value="1"/>
</dbReference>
<feature type="signal peptide" evidence="2">
    <location>
        <begin position="1"/>
        <end position="26"/>
    </location>
</feature>
<proteinExistence type="predicted"/>
<dbReference type="Proteomes" id="UP001499938">
    <property type="component" value="Unassembled WGS sequence"/>
</dbReference>
<dbReference type="InterPro" id="IPR052740">
    <property type="entry name" value="CE4"/>
</dbReference>
<accession>A0ABN2LYJ5</accession>
<organism evidence="3 4">
    <name type="scientific">Nostocoides veronense</name>
    <dbReference type="NCBI Taxonomy" id="330836"/>
    <lineage>
        <taxon>Bacteria</taxon>
        <taxon>Bacillati</taxon>
        <taxon>Actinomycetota</taxon>
        <taxon>Actinomycetes</taxon>
        <taxon>Micrococcales</taxon>
        <taxon>Intrasporangiaceae</taxon>
        <taxon>Nostocoides</taxon>
    </lineage>
</organism>
<dbReference type="PROSITE" id="PS51257">
    <property type="entry name" value="PROKAR_LIPOPROTEIN"/>
    <property type="match status" value="1"/>
</dbReference>
<evidence type="ECO:0000313" key="4">
    <source>
        <dbReference type="Proteomes" id="UP001499938"/>
    </source>
</evidence>
<keyword evidence="4" id="KW-1185">Reference proteome</keyword>
<dbReference type="InterPro" id="IPR011330">
    <property type="entry name" value="Glyco_hydro/deAcase_b/a-brl"/>
</dbReference>
<evidence type="ECO:0008006" key="5">
    <source>
        <dbReference type="Google" id="ProtNLM"/>
    </source>
</evidence>
<dbReference type="SUPFAM" id="SSF88713">
    <property type="entry name" value="Glycoside hydrolase/deacetylase"/>
    <property type="match status" value="1"/>
</dbReference>
<evidence type="ECO:0000256" key="2">
    <source>
        <dbReference type="SAM" id="SignalP"/>
    </source>
</evidence>
<feature type="region of interest" description="Disordered" evidence="1">
    <location>
        <begin position="29"/>
        <end position="78"/>
    </location>
</feature>
<sequence length="407" mass="44251">MIRTNRRTALGLTGSALMAAMTGCTAASSLGDEAEPDASKAGSKQAKATPKLIGDGSTSDTGPQPHQPTLPDLRPGQAPPQFVVFSWDGGGETDAHLLTRFRKVAQDVGASMTIFLSGLYTLRGADASRYRPPRNGVGRSDIPFLSDESVRRTIEGVGAAWLEGHEIGTHFNGHFCVGSGSVDNWSSADWAQEIDQAMWMVEHWRTTTGWTDIPSLPFDYGKELMGSRTPCLLGSKTLIPTAAKLGWRYDSSTTGRQVWPTLFEGTQVWDLPMPQIPFPGHSFEVLAMDYNYMANQSGPQPSKDASKYPAWKAQALGALMAAHERAHSSNRAPLIIGNHFEQWNGGIYMDAVEEAMRSMAAAPETHLVSFKQLVQWLDRQDPILLQALREYDVGVAPEGGWAGFGAE</sequence>
<feature type="chain" id="PRO_5045359396" description="Secreted protein" evidence="2">
    <location>
        <begin position="27"/>
        <end position="407"/>
    </location>
</feature>
<comment type="caution">
    <text evidence="3">The sequence shown here is derived from an EMBL/GenBank/DDBJ whole genome shotgun (WGS) entry which is preliminary data.</text>
</comment>